<geneLocation type="plasmid" evidence="1 3">
    <name>unnamed2</name>
</geneLocation>
<evidence type="ECO:0000313" key="2">
    <source>
        <dbReference type="EMBL" id="WII29851.1"/>
    </source>
</evidence>
<evidence type="ECO:0008006" key="4">
    <source>
        <dbReference type="Google" id="ProtNLM"/>
    </source>
</evidence>
<dbReference type="EMBL" id="CP123973">
    <property type="protein sequence ID" value="WII29711.1"/>
    <property type="molecule type" value="Genomic_DNA"/>
</dbReference>
<name>A0AAX3X7T0_9LACO</name>
<keyword evidence="1" id="KW-0614">Plasmid</keyword>
<dbReference type="AlphaFoldDB" id="A0AAX3X7T0"/>
<gene>
    <name evidence="1" type="ORF">QFE45_10610</name>
    <name evidence="2" type="ORF">QFE45_11355</name>
</gene>
<accession>A0AAX3X7T0</accession>
<dbReference type="RefSeq" id="WP_284650684.1">
    <property type="nucleotide sequence ID" value="NZ_CP123973.1"/>
</dbReference>
<dbReference type="Proteomes" id="UP001231316">
    <property type="component" value="Plasmid unnamed2"/>
</dbReference>
<dbReference type="EMBL" id="CP123973">
    <property type="protein sequence ID" value="WII29851.1"/>
    <property type="molecule type" value="Genomic_DNA"/>
</dbReference>
<sequence>MNFKKELNEIVENHVDVIKKQSKAKSIDEFVKDETTIARLNRIYDTKDVLEDLYDMYEEDTELMERVKKYSLGTVFAEVYDLNNCYIEYYNSGDDDWLVWINDALDYDFPLQQVNE</sequence>
<organism evidence="1 3">
    <name type="scientific">Ligilactobacillus salivarius</name>
    <dbReference type="NCBI Taxonomy" id="1624"/>
    <lineage>
        <taxon>Bacteria</taxon>
        <taxon>Bacillati</taxon>
        <taxon>Bacillota</taxon>
        <taxon>Bacilli</taxon>
        <taxon>Lactobacillales</taxon>
        <taxon>Lactobacillaceae</taxon>
        <taxon>Ligilactobacillus</taxon>
    </lineage>
</organism>
<proteinExistence type="predicted"/>
<evidence type="ECO:0000313" key="3">
    <source>
        <dbReference type="Proteomes" id="UP001231316"/>
    </source>
</evidence>
<evidence type="ECO:0000313" key="1">
    <source>
        <dbReference type="EMBL" id="WII29711.1"/>
    </source>
</evidence>
<reference evidence="1" key="1">
    <citation type="submission" date="2023-04" db="EMBL/GenBank/DDBJ databases">
        <title>Four porcine-derived lactic acid bacteria strains analyses and their evaluation as potential probiotics based on genomics.</title>
        <authorList>
            <person name="Niu D."/>
        </authorList>
    </citation>
    <scope>NUCLEOTIDE SEQUENCE</scope>
    <source>
        <strain evidence="1">ZSA5</strain>
        <plasmid evidence="1">unnamed2</plasmid>
    </source>
</reference>
<protein>
    <recommendedName>
        <fullName evidence="4">Phage protein</fullName>
    </recommendedName>
</protein>